<dbReference type="InterPro" id="IPR052939">
    <property type="entry name" value="23S_rRNA_MeTrnsfrase_RlmA"/>
</dbReference>
<dbReference type="PANTHER" id="PTHR43460">
    <property type="entry name" value="METHYLTRANSFERASE"/>
    <property type="match status" value="1"/>
</dbReference>
<dbReference type="SUPFAM" id="SSF53335">
    <property type="entry name" value="S-adenosyl-L-methionine-dependent methyltransferases"/>
    <property type="match status" value="1"/>
</dbReference>
<comment type="caution">
    <text evidence="2">The sequence shown here is derived from an EMBL/GenBank/DDBJ whole genome shotgun (WGS) entry which is preliminary data.</text>
</comment>
<organism evidence="2 3">
    <name type="scientific">Cohnella cellulosilytica</name>
    <dbReference type="NCBI Taxonomy" id="986710"/>
    <lineage>
        <taxon>Bacteria</taxon>
        <taxon>Bacillati</taxon>
        <taxon>Bacillota</taxon>
        <taxon>Bacilli</taxon>
        <taxon>Bacillales</taxon>
        <taxon>Paenibacillaceae</taxon>
        <taxon>Cohnella</taxon>
    </lineage>
</organism>
<dbReference type="EC" id="2.1.1.-" evidence="2"/>
<dbReference type="PANTHER" id="PTHR43460:SF1">
    <property type="entry name" value="METHYLTRANSFERASE TYPE 11 DOMAIN-CONTAINING PROTEIN"/>
    <property type="match status" value="1"/>
</dbReference>
<dbReference type="CDD" id="cd02440">
    <property type="entry name" value="AdoMet_MTases"/>
    <property type="match status" value="1"/>
</dbReference>
<keyword evidence="2" id="KW-0489">Methyltransferase</keyword>
<dbReference type="Pfam" id="PF13649">
    <property type="entry name" value="Methyltransf_25"/>
    <property type="match status" value="1"/>
</dbReference>
<reference evidence="3" key="1">
    <citation type="journal article" date="2019" name="Int. J. Syst. Evol. Microbiol.">
        <title>The Global Catalogue of Microorganisms (GCM) 10K type strain sequencing project: providing services to taxonomists for standard genome sequencing and annotation.</title>
        <authorList>
            <consortium name="The Broad Institute Genomics Platform"/>
            <consortium name="The Broad Institute Genome Sequencing Center for Infectious Disease"/>
            <person name="Wu L."/>
            <person name="Ma J."/>
        </authorList>
    </citation>
    <scope>NUCLEOTIDE SEQUENCE [LARGE SCALE GENOMIC DNA]</scope>
    <source>
        <strain evidence="3">KCTC 12907</strain>
    </source>
</reference>
<dbReference type="InterPro" id="IPR041698">
    <property type="entry name" value="Methyltransf_25"/>
</dbReference>
<dbReference type="EMBL" id="JBHTAI010000022">
    <property type="protein sequence ID" value="MFC7152366.1"/>
    <property type="molecule type" value="Genomic_DNA"/>
</dbReference>
<dbReference type="Gene3D" id="3.40.50.150">
    <property type="entry name" value="Vaccinia Virus protein VP39"/>
    <property type="match status" value="1"/>
</dbReference>
<proteinExistence type="predicted"/>
<sequence length="246" mass="27566">MEELRDFYDRIGAENGWDFSRVKCISEGVKWDFYDEVAKRCRKSDFLLDIGTGGGERLLSLADAALLLVGIDNAAGMVETAQANAAASGRDNVRILPMDAKRIEFPDGFFDVASCRQAPFFAAEAARVLKSGGVFLTQQVSEGDKHNLAEAFGRSQTTAEDGALRDKYVGELTEAGFREIRTMEYDAAEYYETVENLVFLLMHTPIVPDFGKIEGDFTRLHRFIAEYRTDRGIRTNAKRFMISARK</sequence>
<name>A0ABW2FGP0_9BACL</name>
<dbReference type="RefSeq" id="WP_378044655.1">
    <property type="nucleotide sequence ID" value="NZ_JBHMDN010000005.1"/>
</dbReference>
<evidence type="ECO:0000313" key="3">
    <source>
        <dbReference type="Proteomes" id="UP001596378"/>
    </source>
</evidence>
<evidence type="ECO:0000259" key="1">
    <source>
        <dbReference type="Pfam" id="PF13649"/>
    </source>
</evidence>
<dbReference type="Proteomes" id="UP001596378">
    <property type="component" value="Unassembled WGS sequence"/>
</dbReference>
<dbReference type="InterPro" id="IPR029063">
    <property type="entry name" value="SAM-dependent_MTases_sf"/>
</dbReference>
<gene>
    <name evidence="2" type="ORF">ACFQMJ_27855</name>
</gene>
<feature type="domain" description="Methyltransferase" evidence="1">
    <location>
        <begin position="48"/>
        <end position="133"/>
    </location>
</feature>
<keyword evidence="2" id="KW-0808">Transferase</keyword>
<keyword evidence="3" id="KW-1185">Reference proteome</keyword>
<evidence type="ECO:0000313" key="2">
    <source>
        <dbReference type="EMBL" id="MFC7152366.1"/>
    </source>
</evidence>
<accession>A0ABW2FGP0</accession>
<protein>
    <submittedName>
        <fullName evidence="2">Class I SAM-dependent methyltransferase</fullName>
        <ecNumber evidence="2">2.1.1.-</ecNumber>
    </submittedName>
</protein>
<dbReference type="GO" id="GO:0008168">
    <property type="term" value="F:methyltransferase activity"/>
    <property type="evidence" value="ECO:0007669"/>
    <property type="project" value="UniProtKB-KW"/>
</dbReference>
<dbReference type="GO" id="GO:0032259">
    <property type="term" value="P:methylation"/>
    <property type="evidence" value="ECO:0007669"/>
    <property type="project" value="UniProtKB-KW"/>
</dbReference>